<proteinExistence type="predicted"/>
<dbReference type="InterPro" id="IPR029063">
    <property type="entry name" value="SAM-dependent_MTases_sf"/>
</dbReference>
<dbReference type="GO" id="GO:0032259">
    <property type="term" value="P:methylation"/>
    <property type="evidence" value="ECO:0007669"/>
    <property type="project" value="UniProtKB-KW"/>
</dbReference>
<dbReference type="Gene3D" id="3.40.50.150">
    <property type="entry name" value="Vaccinia Virus protein VP39"/>
    <property type="match status" value="1"/>
</dbReference>
<evidence type="ECO:0000313" key="4">
    <source>
        <dbReference type="Proteomes" id="UP000233332"/>
    </source>
</evidence>
<accession>A0A2N3LAH2</accession>
<name>A0A2N3LAH2_9PROT</name>
<evidence type="ECO:0000259" key="2">
    <source>
        <dbReference type="Pfam" id="PF08241"/>
    </source>
</evidence>
<dbReference type="CDD" id="cd02440">
    <property type="entry name" value="AdoMet_MTases"/>
    <property type="match status" value="1"/>
</dbReference>
<dbReference type="PANTHER" id="PTHR43591:SF110">
    <property type="entry name" value="RHODANESE DOMAIN-CONTAINING PROTEIN"/>
    <property type="match status" value="1"/>
</dbReference>
<dbReference type="PANTHER" id="PTHR43591">
    <property type="entry name" value="METHYLTRANSFERASE"/>
    <property type="match status" value="1"/>
</dbReference>
<organism evidence="3 4">
    <name type="scientific">Thalassospira lohafexi</name>
    <dbReference type="NCBI Taxonomy" id="744227"/>
    <lineage>
        <taxon>Bacteria</taxon>
        <taxon>Pseudomonadati</taxon>
        <taxon>Pseudomonadota</taxon>
        <taxon>Alphaproteobacteria</taxon>
        <taxon>Rhodospirillales</taxon>
        <taxon>Thalassospiraceae</taxon>
        <taxon>Thalassospira</taxon>
    </lineage>
</organism>
<keyword evidence="3" id="KW-0489">Methyltransferase</keyword>
<feature type="region of interest" description="Disordered" evidence="1">
    <location>
        <begin position="31"/>
        <end position="67"/>
    </location>
</feature>
<dbReference type="InterPro" id="IPR013216">
    <property type="entry name" value="Methyltransf_11"/>
</dbReference>
<dbReference type="EMBL" id="NXGX01000002">
    <property type="protein sequence ID" value="PKR59710.1"/>
    <property type="molecule type" value="Genomic_DNA"/>
</dbReference>
<feature type="domain" description="Methyltransferase type 11" evidence="2">
    <location>
        <begin position="118"/>
        <end position="210"/>
    </location>
</feature>
<dbReference type="AlphaFoldDB" id="A0A2N3LAH2"/>
<evidence type="ECO:0000256" key="1">
    <source>
        <dbReference type="SAM" id="MobiDB-lite"/>
    </source>
</evidence>
<sequence length="267" mass="29845">MIRIKPMAEYYSQGQDQFAFMRGLCLNARSRDKHSKSKNSEARTMVDASDGDANRHDISDSASELTRMTDADPQRLAAYYDKWAESYDADLPKMGYDAPLRAAAIMVAQDIAFDAPILDAGCGTGLTGQELARAGYTDLTGIDLSLESLQAAEAKGVYRHLKKRDMNKPLAFGDNGFAAVQCIGTLTYVREKRKLMAEFCRVVKRGGIVSFTHRADLYDETFVKVLTATTRAGLWEQVSHSNPMPYLPNHKDFGDKTHVFYDVYRVK</sequence>
<comment type="caution">
    <text evidence="3">The sequence shown here is derived from an EMBL/GenBank/DDBJ whole genome shotgun (WGS) entry which is preliminary data.</text>
</comment>
<evidence type="ECO:0000313" key="3">
    <source>
        <dbReference type="EMBL" id="PKR59710.1"/>
    </source>
</evidence>
<gene>
    <name evidence="3" type="ORF">COO92_06745</name>
</gene>
<keyword evidence="3" id="KW-0808">Transferase</keyword>
<dbReference type="Pfam" id="PF08241">
    <property type="entry name" value="Methyltransf_11"/>
    <property type="match status" value="1"/>
</dbReference>
<dbReference type="GO" id="GO:0008757">
    <property type="term" value="F:S-adenosylmethionine-dependent methyltransferase activity"/>
    <property type="evidence" value="ECO:0007669"/>
    <property type="project" value="InterPro"/>
</dbReference>
<protein>
    <submittedName>
        <fullName evidence="3">Methyltransferase type 11</fullName>
    </submittedName>
</protein>
<keyword evidence="4" id="KW-1185">Reference proteome</keyword>
<dbReference type="SUPFAM" id="SSF53335">
    <property type="entry name" value="S-adenosyl-L-methionine-dependent methyltransferases"/>
    <property type="match status" value="1"/>
</dbReference>
<dbReference type="Proteomes" id="UP000233332">
    <property type="component" value="Unassembled WGS sequence"/>
</dbReference>
<reference evidence="3 4" key="1">
    <citation type="submission" date="2017-09" db="EMBL/GenBank/DDBJ databases">
        <title>Biodiversity and function of Thalassospira species in the particle-attached aromatic-hydrocarbon-degrading consortia from the surface seawater of the China South Sea.</title>
        <authorList>
            <person name="Dong C."/>
            <person name="Lai Q."/>
            <person name="Shao Z."/>
        </authorList>
    </citation>
    <scope>NUCLEOTIDE SEQUENCE [LARGE SCALE GENOMIC DNA]</scope>
    <source>
        <strain evidence="3 4">139Z-12</strain>
    </source>
</reference>